<proteinExistence type="predicted"/>
<accession>A0A330L3G2</accession>
<keyword evidence="2" id="KW-1185">Reference proteome</keyword>
<dbReference type="RefSeq" id="WP_121988641.1">
    <property type="nucleotide sequence ID" value="NZ_OUNR01000002.1"/>
</dbReference>
<sequence>MPHLLSLAKIVQSLLEPGSVVPARLRDRLPEDTAQAVERALRALAEVARQQHHQARASGTYAALHEEQDTLLAEIAIQTRAVRSDLTLTPQEAVRRILLIVGFARTVLDNDPQLEEQLGPGVGAFFEKLDRVEFRDGTGG</sequence>
<evidence type="ECO:0000313" key="2">
    <source>
        <dbReference type="Proteomes" id="UP000248168"/>
    </source>
</evidence>
<organism evidence="1 2">
    <name type="scientific">Nitrospira lenta</name>
    <dbReference type="NCBI Taxonomy" id="1436998"/>
    <lineage>
        <taxon>Bacteria</taxon>
        <taxon>Pseudomonadati</taxon>
        <taxon>Nitrospirota</taxon>
        <taxon>Nitrospiria</taxon>
        <taxon>Nitrospirales</taxon>
        <taxon>Nitrospiraceae</taxon>
        <taxon>Nitrospira</taxon>
    </lineage>
</organism>
<dbReference type="AlphaFoldDB" id="A0A330L3G2"/>
<name>A0A330L3G2_9BACT</name>
<protein>
    <submittedName>
        <fullName evidence="1">Uncharacterized protein</fullName>
    </submittedName>
</protein>
<reference evidence="2" key="1">
    <citation type="submission" date="2018-04" db="EMBL/GenBank/DDBJ databases">
        <authorList>
            <person name="Lucker S."/>
            <person name="Sakoula D."/>
        </authorList>
    </citation>
    <scope>NUCLEOTIDE SEQUENCE [LARGE SCALE GENOMIC DNA]</scope>
</reference>
<dbReference type="InParanoid" id="A0A330L3G2"/>
<gene>
    <name evidence="1" type="ORF">NITLEN_100092</name>
</gene>
<dbReference type="EMBL" id="OUNR01000002">
    <property type="protein sequence ID" value="SPP64222.1"/>
    <property type="molecule type" value="Genomic_DNA"/>
</dbReference>
<evidence type="ECO:0000313" key="1">
    <source>
        <dbReference type="EMBL" id="SPP64222.1"/>
    </source>
</evidence>
<dbReference type="Proteomes" id="UP000248168">
    <property type="component" value="Unassembled WGS sequence"/>
</dbReference>